<feature type="transmembrane region" description="Helical" evidence="2">
    <location>
        <begin position="286"/>
        <end position="309"/>
    </location>
</feature>
<keyword evidence="2" id="KW-1133">Transmembrane helix</keyword>
<organism evidence="3">
    <name type="scientific">marine sediment metagenome</name>
    <dbReference type="NCBI Taxonomy" id="412755"/>
    <lineage>
        <taxon>unclassified sequences</taxon>
        <taxon>metagenomes</taxon>
        <taxon>ecological metagenomes</taxon>
    </lineage>
</organism>
<accession>A0A0F9IZ62</accession>
<protein>
    <submittedName>
        <fullName evidence="3">Uncharacterized protein</fullName>
    </submittedName>
</protein>
<feature type="transmembrane region" description="Helical" evidence="2">
    <location>
        <begin position="140"/>
        <end position="168"/>
    </location>
</feature>
<feature type="transmembrane region" description="Helical" evidence="2">
    <location>
        <begin position="484"/>
        <end position="505"/>
    </location>
</feature>
<name>A0A0F9IZ62_9ZZZZ</name>
<evidence type="ECO:0000313" key="3">
    <source>
        <dbReference type="EMBL" id="KKL98935.1"/>
    </source>
</evidence>
<comment type="caution">
    <text evidence="3">The sequence shown here is derived from an EMBL/GenBank/DDBJ whole genome shotgun (WGS) entry which is preliminary data.</text>
</comment>
<evidence type="ECO:0000256" key="2">
    <source>
        <dbReference type="SAM" id="Phobius"/>
    </source>
</evidence>
<feature type="transmembrane region" description="Helical" evidence="2">
    <location>
        <begin position="193"/>
        <end position="215"/>
    </location>
</feature>
<dbReference type="EMBL" id="LAZR01017795">
    <property type="protein sequence ID" value="KKL98935.1"/>
    <property type="molecule type" value="Genomic_DNA"/>
</dbReference>
<feature type="transmembrane region" description="Helical" evidence="2">
    <location>
        <begin position="221"/>
        <end position="236"/>
    </location>
</feature>
<feature type="non-terminal residue" evidence="3">
    <location>
        <position position="522"/>
    </location>
</feature>
<evidence type="ECO:0000256" key="1">
    <source>
        <dbReference type="SAM" id="Coils"/>
    </source>
</evidence>
<proteinExistence type="predicted"/>
<keyword evidence="1" id="KW-0175">Coiled coil</keyword>
<feature type="coiled-coil region" evidence="1">
    <location>
        <begin position="388"/>
        <end position="415"/>
    </location>
</feature>
<sequence>MGRDDMTNIIEEAEIINAYLCKIKKSLPLGIRLKRDELNDILDEIEEHLWEIAIESAGDNEPNELDVQIAISQMGEPQNIAGKFTNRSTPYVYISEELYPSYTKFRKILFWSSILTFAIHALSTSFLPTILSFFLYYRVFLIIGMSFTSIIIIGLVFYYLSMTGYIPYEIRRSKMQKRYSNTVRIQKPKFRSYFHIFIICVEISFFIFNVIFIVFWVGLDQLLIILSIIKILRGFTKTKSVMWQRSLIIVDIFFTSILFIGLEETIYFLFEVRIYFNYFSPVSQEVIYIVSIFMVVFILYIYYEVYLFVTLKEKQEHYLKELSLIKRIKKKESILRTSKNYDRPSVQDITRNKQALAIKSSEIDIEHEDVIKTYLNRAKRKLPFWLKRAEKREVIKNLENEIREAILDFEESSQLTHEKLKGLLTNLVNIKIILSEYKQQGTPKIFISKELWSWYLTTLKSFLVYFVFIFIFLVILQASFNASFWFFLLILILILVTQLFTFFSLNDIIPEKTEILGTKTNK</sequence>
<dbReference type="AlphaFoldDB" id="A0A0F9IZ62"/>
<keyword evidence="2" id="KW-0472">Membrane</keyword>
<reference evidence="3" key="1">
    <citation type="journal article" date="2015" name="Nature">
        <title>Complex archaea that bridge the gap between prokaryotes and eukaryotes.</title>
        <authorList>
            <person name="Spang A."/>
            <person name="Saw J.H."/>
            <person name="Jorgensen S.L."/>
            <person name="Zaremba-Niedzwiedzka K."/>
            <person name="Martijn J."/>
            <person name="Lind A.E."/>
            <person name="van Eijk R."/>
            <person name="Schleper C."/>
            <person name="Guy L."/>
            <person name="Ettema T.J."/>
        </authorList>
    </citation>
    <scope>NUCLEOTIDE SEQUENCE</scope>
</reference>
<feature type="transmembrane region" description="Helical" evidence="2">
    <location>
        <begin position="454"/>
        <end position="478"/>
    </location>
</feature>
<gene>
    <name evidence="3" type="ORF">LCGC14_1819470</name>
</gene>
<feature type="transmembrane region" description="Helical" evidence="2">
    <location>
        <begin position="248"/>
        <end position="270"/>
    </location>
</feature>
<keyword evidence="2" id="KW-0812">Transmembrane</keyword>
<feature type="transmembrane region" description="Helical" evidence="2">
    <location>
        <begin position="108"/>
        <end position="134"/>
    </location>
</feature>